<dbReference type="SUPFAM" id="SSF56712">
    <property type="entry name" value="Prokaryotic type I DNA topoisomerase"/>
    <property type="match status" value="1"/>
</dbReference>
<dbReference type="InterPro" id="IPR013498">
    <property type="entry name" value="Topo_IA_Znf"/>
</dbReference>
<dbReference type="CDD" id="cd03363">
    <property type="entry name" value="TOPRIM_TopoIA_TopoI"/>
    <property type="match status" value="1"/>
</dbReference>
<protein>
    <recommendedName>
        <fullName evidence="10">DNA topoisomerase 1</fullName>
        <ecNumber evidence="10">5.6.2.1</ecNumber>
    </recommendedName>
    <alternativeName>
        <fullName evidence="10">DNA topoisomerase I</fullName>
    </alternativeName>
</protein>
<dbReference type="HAMAP" id="MF_00952">
    <property type="entry name" value="Topoisom_1_prok"/>
    <property type="match status" value="1"/>
</dbReference>
<evidence type="ECO:0000313" key="13">
    <source>
        <dbReference type="EMBL" id="OGG59433.1"/>
    </source>
</evidence>
<accession>A0A1F6DDC8</accession>
<feature type="site" description="Interaction with DNA" evidence="10">
    <location>
        <position position="139"/>
    </location>
</feature>
<comment type="subunit">
    <text evidence="10">Monomer.</text>
</comment>
<comment type="catalytic activity">
    <reaction evidence="1 10">
        <text>ATP-independent breakage of single-stranded DNA, followed by passage and rejoining.</text>
        <dbReference type="EC" id="5.6.2.1"/>
    </reaction>
</comment>
<dbReference type="InterPro" id="IPR023405">
    <property type="entry name" value="Topo_IA_core_domain"/>
</dbReference>
<feature type="site" description="Interaction with DNA" evidence="10">
    <location>
        <position position="140"/>
    </location>
</feature>
<feature type="site" description="Interaction with DNA" evidence="10">
    <location>
        <position position="469"/>
    </location>
</feature>
<dbReference type="Pfam" id="PF01396">
    <property type="entry name" value="Zn_ribbon_Top1"/>
    <property type="match status" value="1"/>
</dbReference>
<dbReference type="SMART" id="SM00493">
    <property type="entry name" value="TOPRIM"/>
    <property type="match status" value="1"/>
</dbReference>
<evidence type="ECO:0000259" key="12">
    <source>
        <dbReference type="PROSITE" id="PS52039"/>
    </source>
</evidence>
<keyword evidence="7 10" id="KW-0799">Topoisomerase</keyword>
<dbReference type="Gene3D" id="3.30.65.10">
    <property type="entry name" value="Bacterial Topoisomerase I, domain 1"/>
    <property type="match status" value="1"/>
</dbReference>
<dbReference type="SMART" id="SM00437">
    <property type="entry name" value="TOP1Ac"/>
    <property type="match status" value="1"/>
</dbReference>
<dbReference type="Pfam" id="PF01751">
    <property type="entry name" value="Toprim"/>
    <property type="match status" value="1"/>
</dbReference>
<dbReference type="Pfam" id="PF13368">
    <property type="entry name" value="Toprim_C_rpt"/>
    <property type="match status" value="2"/>
</dbReference>
<gene>
    <name evidence="10" type="primary">topA</name>
    <name evidence="13" type="ORF">A3C89_02575</name>
</gene>
<keyword evidence="5" id="KW-0862">Zinc</keyword>
<dbReference type="PANTHER" id="PTHR42785">
    <property type="entry name" value="DNA TOPOISOMERASE, TYPE IA, CORE"/>
    <property type="match status" value="1"/>
</dbReference>
<dbReference type="SMART" id="SM00436">
    <property type="entry name" value="TOP1Bc"/>
    <property type="match status" value="1"/>
</dbReference>
<keyword evidence="3" id="KW-0479">Metal-binding</keyword>
<dbReference type="SUPFAM" id="SSF57783">
    <property type="entry name" value="Zinc beta-ribbon"/>
    <property type="match status" value="1"/>
</dbReference>
<feature type="region of interest" description="Interaction with DNA" evidence="10">
    <location>
        <begin position="163"/>
        <end position="168"/>
    </location>
</feature>
<feature type="site" description="Interaction with DNA" evidence="10">
    <location>
        <position position="32"/>
    </location>
</feature>
<proteinExistence type="inferred from homology"/>
<dbReference type="Gene3D" id="1.10.460.10">
    <property type="entry name" value="Topoisomerase I, domain 2"/>
    <property type="match status" value="1"/>
</dbReference>
<feature type="domain" description="Toprim" evidence="11">
    <location>
        <begin position="2"/>
        <end position="113"/>
    </location>
</feature>
<evidence type="ECO:0000256" key="1">
    <source>
        <dbReference type="ARBA" id="ARBA00000213"/>
    </source>
</evidence>
<dbReference type="PROSITE" id="PS52039">
    <property type="entry name" value="TOPO_IA_2"/>
    <property type="match status" value="1"/>
</dbReference>
<dbReference type="STRING" id="1798492.A3C89_02575"/>
<dbReference type="AlphaFoldDB" id="A0A1F6DDC8"/>
<dbReference type="Gene3D" id="3.40.50.140">
    <property type="match status" value="1"/>
</dbReference>
<dbReference type="Proteomes" id="UP000178794">
    <property type="component" value="Unassembled WGS sequence"/>
</dbReference>
<evidence type="ECO:0000256" key="6">
    <source>
        <dbReference type="ARBA" id="ARBA00022842"/>
    </source>
</evidence>
<feature type="site" description="Interaction with DNA" evidence="10">
    <location>
        <position position="148"/>
    </location>
</feature>
<keyword evidence="8 10" id="KW-0238">DNA-binding</keyword>
<keyword evidence="9 10" id="KW-0413">Isomerase</keyword>
<feature type="site" description="Interaction with DNA" evidence="10">
    <location>
        <position position="143"/>
    </location>
</feature>
<dbReference type="EC" id="5.6.2.1" evidence="10"/>
<dbReference type="InterPro" id="IPR028612">
    <property type="entry name" value="Topoisom_1_IA"/>
</dbReference>
<dbReference type="InterPro" id="IPR006171">
    <property type="entry name" value="TOPRIM_dom"/>
</dbReference>
<feature type="site" description="Interaction with DNA" evidence="10">
    <location>
        <position position="155"/>
    </location>
</feature>
<evidence type="ECO:0000256" key="8">
    <source>
        <dbReference type="ARBA" id="ARBA00023125"/>
    </source>
</evidence>
<dbReference type="PROSITE" id="PS50880">
    <property type="entry name" value="TOPRIM"/>
    <property type="match status" value="1"/>
</dbReference>
<dbReference type="GO" id="GO:0006265">
    <property type="term" value="P:DNA topological change"/>
    <property type="evidence" value="ECO:0007669"/>
    <property type="project" value="UniProtKB-UniRule"/>
</dbReference>
<dbReference type="Pfam" id="PF01131">
    <property type="entry name" value="Topoisom_bac"/>
    <property type="match status" value="1"/>
</dbReference>
<comment type="similarity">
    <text evidence="2 10">Belongs to the type IA topoisomerase family.</text>
</comment>
<name>A0A1F6DDC8_9BACT</name>
<keyword evidence="6" id="KW-0460">Magnesium</keyword>
<sequence length="792" mass="87583">MTTLVIVESPAKAKTIEKYLGTGYQVRSSIGHVRDLPKSEKDAIDIAAGFVPNYIISPGKQKVISELRTLAKKSDKVVLAADPDREGEAIAWHVAELLKDAQPNMERVTFNEITKPAIEEAIKHPRSIDMHLKAAQEARRVLDRLVGYDLSGIIWKKVRYGLSAGRVQSPALRILMERERDIRAFVPETFYVLTANLESSHAGNFTVTCVEEPRELAEAERILDAARTKSWSVKSVNETEAKRAPYAPFTTSTLQQTASTRLGFAPSRTMRAAQKLYEQGHITYMRTDSTNLSSIAHAQIVSHVQKEYGEKYTQPRVYKTKNKNAQEAHEAVRPTNITHASAGLTGDEQELYQLIRTRTLASQMADAKILRTKIVTNVAGATIPDFTVNGSQVVFDGWLKADPRARGEDTEVPALTSGDALSLIEANSEAKQTQPPSRYTEAGLIKELEKRGIGRPSTYASIIQTLVDREYVLKEGRTLMPTDTGDVVSSFLEEHFPTYISDTFTAEMENELDDIANGEREYVKTLSEFYTPFRAAVDAKENIPKATTLGDAPAEFPCPKCSSAMVVKLGKNGKFLSCSTYPDCDGARMIDGSEIKASEPIGFHPNTGESIYLLSGKFGPYVQQGDMPELPKGRSKAALEARKNLVMPKRASVPKGKKVSDVTLDDALHYLALPRILGANAETGLEIVANIGRFGPYLAYNGEFRSLKKGDDPYTITLERAQEILATPKPGRKGESIVKDLGLHPRTKKPVIVYESKSGRFLRRGLKRFSIPSEVNMDTFTLDDALVYMSVK</sequence>
<comment type="caution">
    <text evidence="13">The sequence shown here is derived from an EMBL/GenBank/DDBJ whole genome shotgun (WGS) entry which is preliminary data.</text>
</comment>
<evidence type="ECO:0000256" key="3">
    <source>
        <dbReference type="ARBA" id="ARBA00022723"/>
    </source>
</evidence>
<organism evidence="13 14">
    <name type="scientific">Candidatus Kaiserbacteria bacterium RIFCSPHIGHO2_02_FULL_50_50</name>
    <dbReference type="NCBI Taxonomy" id="1798492"/>
    <lineage>
        <taxon>Bacteria</taxon>
        <taxon>Candidatus Kaiseribacteriota</taxon>
    </lineage>
</organism>
<dbReference type="GO" id="GO:0008270">
    <property type="term" value="F:zinc ion binding"/>
    <property type="evidence" value="ECO:0007669"/>
    <property type="project" value="UniProtKB-KW"/>
</dbReference>
<evidence type="ECO:0000313" key="14">
    <source>
        <dbReference type="Proteomes" id="UP000178794"/>
    </source>
</evidence>
<dbReference type="InterPro" id="IPR005733">
    <property type="entry name" value="TopoI_bac-type"/>
</dbReference>
<dbReference type="GO" id="GO:0003677">
    <property type="term" value="F:DNA binding"/>
    <property type="evidence" value="ECO:0007669"/>
    <property type="project" value="UniProtKB-KW"/>
</dbReference>
<evidence type="ECO:0000256" key="4">
    <source>
        <dbReference type="ARBA" id="ARBA00022771"/>
    </source>
</evidence>
<dbReference type="InterPro" id="IPR025589">
    <property type="entry name" value="Toprim_C_rpt"/>
</dbReference>
<evidence type="ECO:0000256" key="9">
    <source>
        <dbReference type="ARBA" id="ARBA00023235"/>
    </source>
</evidence>
<dbReference type="InterPro" id="IPR013825">
    <property type="entry name" value="Topo_IA_cen_sub2"/>
</dbReference>
<comment type="function">
    <text evidence="10">Releases the supercoiling and torsional tension of DNA, which is introduced during the DNA replication and transcription, by transiently cleaving and rejoining one strand of the DNA duplex. Introduces a single-strand break via transesterification at a target site in duplex DNA. The scissile phosphodiester is attacked by the catalytic tyrosine of the enzyme, resulting in the formation of a DNA-(5'-phosphotyrosyl)-enzyme intermediate and the expulsion of a 3'-OH DNA strand. The free DNA strand then undergoes passage around the unbroken strand, thus removing DNA supercoils. Finally, in the religation step, the DNA 3'-OH attacks the covalent intermediate to expel the active-site tyrosine and restore the DNA phosphodiester backbone.</text>
</comment>
<dbReference type="Gene3D" id="1.10.290.10">
    <property type="entry name" value="Topoisomerase I, domain 4"/>
    <property type="match status" value="1"/>
</dbReference>
<dbReference type="InterPro" id="IPR003602">
    <property type="entry name" value="Topo_IA_DNA-bd_dom"/>
</dbReference>
<dbReference type="CDD" id="cd00186">
    <property type="entry name" value="TOP1Ac"/>
    <property type="match status" value="1"/>
</dbReference>
<dbReference type="GO" id="GO:0003917">
    <property type="term" value="F:DNA topoisomerase type I (single strand cut, ATP-independent) activity"/>
    <property type="evidence" value="ECO:0007669"/>
    <property type="project" value="UniProtKB-UniRule"/>
</dbReference>
<evidence type="ECO:0000256" key="5">
    <source>
        <dbReference type="ARBA" id="ARBA00022833"/>
    </source>
</evidence>
<dbReference type="PROSITE" id="PS00396">
    <property type="entry name" value="TOPO_IA_1"/>
    <property type="match status" value="1"/>
</dbReference>
<dbReference type="InterPro" id="IPR013826">
    <property type="entry name" value="Topo_IA_cen_sub3"/>
</dbReference>
<feature type="site" description="Interaction with DNA" evidence="10">
    <location>
        <position position="286"/>
    </location>
</feature>
<dbReference type="InterPro" id="IPR003601">
    <property type="entry name" value="Topo_IA_2"/>
</dbReference>
<keyword evidence="4" id="KW-0863">Zinc-finger</keyword>
<evidence type="ECO:0000256" key="10">
    <source>
        <dbReference type="HAMAP-Rule" id="MF_00952"/>
    </source>
</evidence>
<dbReference type="InterPro" id="IPR034149">
    <property type="entry name" value="TOPRIM_TopoI"/>
</dbReference>
<feature type="active site" description="O-(5'-phospho-DNA)-tyrosine intermediate" evidence="10">
    <location>
        <position position="284"/>
    </location>
</feature>
<dbReference type="InterPro" id="IPR013497">
    <property type="entry name" value="Topo_IA_cen"/>
</dbReference>
<dbReference type="EMBL" id="MFLF01000016">
    <property type="protein sequence ID" value="OGG59433.1"/>
    <property type="molecule type" value="Genomic_DNA"/>
</dbReference>
<dbReference type="PRINTS" id="PR00417">
    <property type="entry name" value="PRTPISMRASEI"/>
</dbReference>
<dbReference type="InterPro" id="IPR013824">
    <property type="entry name" value="Topo_IA_cen_sub1"/>
</dbReference>
<evidence type="ECO:0000256" key="7">
    <source>
        <dbReference type="ARBA" id="ARBA00023029"/>
    </source>
</evidence>
<evidence type="ECO:0000259" key="11">
    <source>
        <dbReference type="PROSITE" id="PS50880"/>
    </source>
</evidence>
<dbReference type="PANTHER" id="PTHR42785:SF1">
    <property type="entry name" value="DNA TOPOISOMERASE"/>
    <property type="match status" value="1"/>
</dbReference>
<dbReference type="InterPro" id="IPR000380">
    <property type="entry name" value="Topo_IA"/>
</dbReference>
<evidence type="ECO:0000256" key="2">
    <source>
        <dbReference type="ARBA" id="ARBA00009446"/>
    </source>
</evidence>
<dbReference type="Gene3D" id="2.70.20.10">
    <property type="entry name" value="Topoisomerase I, domain 3"/>
    <property type="match status" value="1"/>
</dbReference>
<dbReference type="InterPro" id="IPR023406">
    <property type="entry name" value="Topo_IA_AS"/>
</dbReference>
<reference evidence="13 14" key="1">
    <citation type="journal article" date="2016" name="Nat. Commun.">
        <title>Thousands of microbial genomes shed light on interconnected biogeochemical processes in an aquifer system.</title>
        <authorList>
            <person name="Anantharaman K."/>
            <person name="Brown C.T."/>
            <person name="Hug L.A."/>
            <person name="Sharon I."/>
            <person name="Castelle C.J."/>
            <person name="Probst A.J."/>
            <person name="Thomas B.C."/>
            <person name="Singh A."/>
            <person name="Wilkins M.J."/>
            <person name="Karaoz U."/>
            <person name="Brodie E.L."/>
            <person name="Williams K.H."/>
            <person name="Hubbard S.S."/>
            <person name="Banfield J.F."/>
        </authorList>
    </citation>
    <scope>NUCLEOTIDE SEQUENCE [LARGE SCALE GENOMIC DNA]</scope>
</reference>
<dbReference type="GO" id="GO:0005694">
    <property type="term" value="C:chromosome"/>
    <property type="evidence" value="ECO:0007669"/>
    <property type="project" value="InterPro"/>
</dbReference>
<dbReference type="NCBIfam" id="TIGR01051">
    <property type="entry name" value="topA_bact"/>
    <property type="match status" value="1"/>
</dbReference>
<feature type="domain" description="Topo IA-type catalytic" evidence="12">
    <location>
        <begin position="129"/>
        <end position="537"/>
    </location>
</feature>